<proteinExistence type="predicted"/>
<organism evidence="1 3">
    <name type="scientific">Boletus edulis BED1</name>
    <dbReference type="NCBI Taxonomy" id="1328754"/>
    <lineage>
        <taxon>Eukaryota</taxon>
        <taxon>Fungi</taxon>
        <taxon>Dikarya</taxon>
        <taxon>Basidiomycota</taxon>
        <taxon>Agaricomycotina</taxon>
        <taxon>Agaricomycetes</taxon>
        <taxon>Agaricomycetidae</taxon>
        <taxon>Boletales</taxon>
        <taxon>Boletineae</taxon>
        <taxon>Boletaceae</taxon>
        <taxon>Boletoideae</taxon>
        <taxon>Boletus</taxon>
    </lineage>
</organism>
<dbReference type="EMBL" id="WHUW01000024">
    <property type="protein sequence ID" value="KAF8435800.1"/>
    <property type="molecule type" value="Genomic_DNA"/>
</dbReference>
<name>A0AAD4B9K7_BOLED</name>
<dbReference type="Proteomes" id="UP001194468">
    <property type="component" value="Unassembled WGS sequence"/>
</dbReference>
<protein>
    <submittedName>
        <fullName evidence="1">Uncharacterized protein</fullName>
    </submittedName>
</protein>
<evidence type="ECO:0000313" key="3">
    <source>
        <dbReference type="Proteomes" id="UP001194468"/>
    </source>
</evidence>
<evidence type="ECO:0000313" key="1">
    <source>
        <dbReference type="EMBL" id="KAF8414425.1"/>
    </source>
</evidence>
<sequence length="124" mass="13969">MFTNLPPGQYKIVAVQDGRPVGVERLLPPPLFQYIRLDLPCQTWQVDRAFVLSGYRYTGAKDDKVIVSKSPDDNVKWKMVPYMDDSSIISPADDPTKAWTIVIADISPDGPSSDQLFRVVRVDE</sequence>
<dbReference type="AlphaFoldDB" id="A0AAD4B9K7"/>
<dbReference type="EMBL" id="WHUW01000533">
    <property type="protein sequence ID" value="KAF8414425.1"/>
    <property type="molecule type" value="Genomic_DNA"/>
</dbReference>
<keyword evidence="3" id="KW-1185">Reference proteome</keyword>
<reference evidence="1" key="2">
    <citation type="journal article" date="2020" name="Nat. Commun.">
        <title>Large-scale genome sequencing of mycorrhizal fungi provides insights into the early evolution of symbiotic traits.</title>
        <authorList>
            <person name="Miyauchi S."/>
            <person name="Kiss E."/>
            <person name="Kuo A."/>
            <person name="Drula E."/>
            <person name="Kohler A."/>
            <person name="Sanchez-Garcia M."/>
            <person name="Morin E."/>
            <person name="Andreopoulos B."/>
            <person name="Barry K.W."/>
            <person name="Bonito G."/>
            <person name="Buee M."/>
            <person name="Carver A."/>
            <person name="Chen C."/>
            <person name="Cichocki N."/>
            <person name="Clum A."/>
            <person name="Culley D."/>
            <person name="Crous P.W."/>
            <person name="Fauchery L."/>
            <person name="Girlanda M."/>
            <person name="Hayes R.D."/>
            <person name="Keri Z."/>
            <person name="LaButti K."/>
            <person name="Lipzen A."/>
            <person name="Lombard V."/>
            <person name="Magnuson J."/>
            <person name="Maillard F."/>
            <person name="Murat C."/>
            <person name="Nolan M."/>
            <person name="Ohm R.A."/>
            <person name="Pangilinan J."/>
            <person name="Pereira M.F."/>
            <person name="Perotto S."/>
            <person name="Peter M."/>
            <person name="Pfister S."/>
            <person name="Riley R."/>
            <person name="Sitrit Y."/>
            <person name="Stielow J.B."/>
            <person name="Szollosi G."/>
            <person name="Zifcakova L."/>
            <person name="Stursova M."/>
            <person name="Spatafora J.W."/>
            <person name="Tedersoo L."/>
            <person name="Vaario L.M."/>
            <person name="Yamada A."/>
            <person name="Yan M."/>
            <person name="Wang P."/>
            <person name="Xu J."/>
            <person name="Bruns T."/>
            <person name="Baldrian P."/>
            <person name="Vilgalys R."/>
            <person name="Dunand C."/>
            <person name="Henrissat B."/>
            <person name="Grigoriev I.V."/>
            <person name="Hibbett D."/>
            <person name="Nagy L.G."/>
            <person name="Martin F.M."/>
        </authorList>
    </citation>
    <scope>NUCLEOTIDE SEQUENCE</scope>
    <source>
        <strain evidence="1">BED1</strain>
    </source>
</reference>
<evidence type="ECO:0000313" key="2">
    <source>
        <dbReference type="EMBL" id="KAF8435800.1"/>
    </source>
</evidence>
<gene>
    <name evidence="2" type="ORF">L210DRAFT_3632309</name>
    <name evidence="1" type="ORF">L210DRAFT_3638406</name>
</gene>
<reference evidence="1" key="1">
    <citation type="submission" date="2019-10" db="EMBL/GenBank/DDBJ databases">
        <authorList>
            <consortium name="DOE Joint Genome Institute"/>
            <person name="Kuo A."/>
            <person name="Miyauchi S."/>
            <person name="Kiss E."/>
            <person name="Drula E."/>
            <person name="Kohler A."/>
            <person name="Sanchez-Garcia M."/>
            <person name="Andreopoulos B."/>
            <person name="Barry K.W."/>
            <person name="Bonito G."/>
            <person name="Buee M."/>
            <person name="Carver A."/>
            <person name="Chen C."/>
            <person name="Cichocki N."/>
            <person name="Clum A."/>
            <person name="Culley D."/>
            <person name="Crous P.W."/>
            <person name="Fauchery L."/>
            <person name="Girlanda M."/>
            <person name="Hayes R."/>
            <person name="Keri Z."/>
            <person name="LaButti K."/>
            <person name="Lipzen A."/>
            <person name="Lombard V."/>
            <person name="Magnuson J."/>
            <person name="Maillard F."/>
            <person name="Morin E."/>
            <person name="Murat C."/>
            <person name="Nolan M."/>
            <person name="Ohm R."/>
            <person name="Pangilinan J."/>
            <person name="Pereira M."/>
            <person name="Perotto S."/>
            <person name="Peter M."/>
            <person name="Riley R."/>
            <person name="Sitrit Y."/>
            <person name="Stielow B."/>
            <person name="Szollosi G."/>
            <person name="Zifcakova L."/>
            <person name="Stursova M."/>
            <person name="Spatafora J.W."/>
            <person name="Tedersoo L."/>
            <person name="Vaario L.-M."/>
            <person name="Yamada A."/>
            <person name="Yan M."/>
            <person name="Wang P."/>
            <person name="Xu J."/>
            <person name="Bruns T."/>
            <person name="Baldrian P."/>
            <person name="Vilgalys R."/>
            <person name="Henrissat B."/>
            <person name="Grigoriev I.V."/>
            <person name="Hibbett D."/>
            <person name="Nagy L.G."/>
            <person name="Martin F.M."/>
        </authorList>
    </citation>
    <scope>NUCLEOTIDE SEQUENCE</scope>
    <source>
        <strain evidence="1">BED1</strain>
    </source>
</reference>
<accession>A0AAD4B9K7</accession>
<comment type="caution">
    <text evidence="1">The sequence shown here is derived from an EMBL/GenBank/DDBJ whole genome shotgun (WGS) entry which is preliminary data.</text>
</comment>